<feature type="transmembrane region" description="Helical" evidence="1">
    <location>
        <begin position="79"/>
        <end position="101"/>
    </location>
</feature>
<evidence type="ECO:0000313" key="2">
    <source>
        <dbReference type="EMBL" id="JAD33346.1"/>
    </source>
</evidence>
<reference evidence="2" key="1">
    <citation type="submission" date="2014-09" db="EMBL/GenBank/DDBJ databases">
        <authorList>
            <person name="Magalhaes I.L.F."/>
            <person name="Oliveira U."/>
            <person name="Santos F.R."/>
            <person name="Vidigal T.H.D.A."/>
            <person name="Brescovit A.D."/>
            <person name="Santos A.J."/>
        </authorList>
    </citation>
    <scope>NUCLEOTIDE SEQUENCE</scope>
    <source>
        <tissue evidence="2">Shoot tissue taken approximately 20 cm above the soil surface</tissue>
    </source>
</reference>
<protein>
    <submittedName>
        <fullName evidence="2">Uncharacterized protein</fullName>
    </submittedName>
</protein>
<organism evidence="2">
    <name type="scientific">Arundo donax</name>
    <name type="common">Giant reed</name>
    <name type="synonym">Donax arundinaceus</name>
    <dbReference type="NCBI Taxonomy" id="35708"/>
    <lineage>
        <taxon>Eukaryota</taxon>
        <taxon>Viridiplantae</taxon>
        <taxon>Streptophyta</taxon>
        <taxon>Embryophyta</taxon>
        <taxon>Tracheophyta</taxon>
        <taxon>Spermatophyta</taxon>
        <taxon>Magnoliopsida</taxon>
        <taxon>Liliopsida</taxon>
        <taxon>Poales</taxon>
        <taxon>Poaceae</taxon>
        <taxon>PACMAD clade</taxon>
        <taxon>Arundinoideae</taxon>
        <taxon>Arundineae</taxon>
        <taxon>Arundo</taxon>
    </lineage>
</organism>
<feature type="transmembrane region" description="Helical" evidence="1">
    <location>
        <begin position="54"/>
        <end position="72"/>
    </location>
</feature>
<accession>A0A0A8Z3G6</accession>
<dbReference type="AlphaFoldDB" id="A0A0A8Z3G6"/>
<evidence type="ECO:0000256" key="1">
    <source>
        <dbReference type="SAM" id="Phobius"/>
    </source>
</evidence>
<dbReference type="EMBL" id="GBRH01264549">
    <property type="protein sequence ID" value="JAD33346.1"/>
    <property type="molecule type" value="Transcribed_RNA"/>
</dbReference>
<keyword evidence="1" id="KW-0472">Membrane</keyword>
<keyword evidence="1" id="KW-0812">Transmembrane</keyword>
<sequence>MIASLFFLLLDVFILPFGFSILLLLYPAACSILCYPPDMQSISLGIFDSPRFLAFVLSCLLTIETVTICCCSSNKLGKLNAYIIFSFLRHFFPFTTCLYIQDHGSRFLPLFCASRAFHLFRF</sequence>
<name>A0A0A8Z3G6_ARUDO</name>
<reference evidence="2" key="2">
    <citation type="journal article" date="2015" name="Data Brief">
        <title>Shoot transcriptome of the giant reed, Arundo donax.</title>
        <authorList>
            <person name="Barrero R.A."/>
            <person name="Guerrero F.D."/>
            <person name="Moolhuijzen P."/>
            <person name="Goolsby J.A."/>
            <person name="Tidwell J."/>
            <person name="Bellgard S.E."/>
            <person name="Bellgard M.I."/>
        </authorList>
    </citation>
    <scope>NUCLEOTIDE SEQUENCE</scope>
    <source>
        <tissue evidence="2">Shoot tissue taken approximately 20 cm above the soil surface</tissue>
    </source>
</reference>
<keyword evidence="1" id="KW-1133">Transmembrane helix</keyword>
<proteinExistence type="predicted"/>